<accession>A0A8J7KSD7</accession>
<dbReference type="InterPro" id="IPR051056">
    <property type="entry name" value="Glycosyl_Hydrolase_73"/>
</dbReference>
<dbReference type="AlphaFoldDB" id="A0A8J7KSD7"/>
<feature type="signal peptide" evidence="2">
    <location>
        <begin position="1"/>
        <end position="30"/>
    </location>
</feature>
<dbReference type="Pfam" id="PF01832">
    <property type="entry name" value="Glucosaminidase"/>
    <property type="match status" value="1"/>
</dbReference>
<keyword evidence="1 4" id="KW-0378">Hydrolase</keyword>
<proteinExistence type="predicted"/>
<dbReference type="PANTHER" id="PTHR33308:SF9">
    <property type="entry name" value="PEPTIDOGLYCAN HYDROLASE FLGJ"/>
    <property type="match status" value="1"/>
</dbReference>
<feature type="chain" id="PRO_5039651261" evidence="2">
    <location>
        <begin position="31"/>
        <end position="215"/>
    </location>
</feature>
<dbReference type="PANTHER" id="PTHR33308">
    <property type="entry name" value="PEPTIDOGLYCAN HYDROLASE FLGJ"/>
    <property type="match status" value="1"/>
</dbReference>
<evidence type="ECO:0000256" key="1">
    <source>
        <dbReference type="ARBA" id="ARBA00022801"/>
    </source>
</evidence>
<dbReference type="Proteomes" id="UP000622552">
    <property type="component" value="Unassembled WGS sequence"/>
</dbReference>
<organism evidence="4 5">
    <name type="scientific">Longispora fulva</name>
    <dbReference type="NCBI Taxonomy" id="619741"/>
    <lineage>
        <taxon>Bacteria</taxon>
        <taxon>Bacillati</taxon>
        <taxon>Actinomycetota</taxon>
        <taxon>Actinomycetes</taxon>
        <taxon>Micromonosporales</taxon>
        <taxon>Micromonosporaceae</taxon>
        <taxon>Longispora</taxon>
    </lineage>
</organism>
<evidence type="ECO:0000256" key="2">
    <source>
        <dbReference type="SAM" id="SignalP"/>
    </source>
</evidence>
<name>A0A8J7KSD7_9ACTN</name>
<comment type="caution">
    <text evidence="4">The sequence shown here is derived from an EMBL/GenBank/DDBJ whole genome shotgun (WGS) entry which is preliminary data.</text>
</comment>
<dbReference type="Gene3D" id="1.10.530.10">
    <property type="match status" value="1"/>
</dbReference>
<evidence type="ECO:0000313" key="4">
    <source>
        <dbReference type="EMBL" id="MBG6139512.1"/>
    </source>
</evidence>
<reference evidence="4" key="1">
    <citation type="submission" date="2020-11" db="EMBL/GenBank/DDBJ databases">
        <title>Sequencing the genomes of 1000 actinobacteria strains.</title>
        <authorList>
            <person name="Klenk H.-P."/>
        </authorList>
    </citation>
    <scope>NUCLEOTIDE SEQUENCE</scope>
    <source>
        <strain evidence="4">DSM 45356</strain>
    </source>
</reference>
<keyword evidence="5" id="KW-1185">Reference proteome</keyword>
<evidence type="ECO:0000259" key="3">
    <source>
        <dbReference type="SMART" id="SM00047"/>
    </source>
</evidence>
<dbReference type="Gene3D" id="4.10.80.30">
    <property type="entry name" value="DNA polymerase, domain 6"/>
    <property type="match status" value="1"/>
</dbReference>
<evidence type="ECO:0000313" key="5">
    <source>
        <dbReference type="Proteomes" id="UP000622552"/>
    </source>
</evidence>
<dbReference type="RefSeq" id="WP_197006163.1">
    <property type="nucleotide sequence ID" value="NZ_BONS01000008.1"/>
</dbReference>
<sequence>MKVLQKFAPVAAALALAAGLVAGIAGAANAADAGYPDKAPVAESLTEESFDAVAAEASSAASAFAKKAGKAGQAGDRAYGVPASVTAAQAILESGWGRSTLASKSNNYFGIKCVNKKPGPIAKSCKAYRTKEYVNGKPVYVTAYFRVYANMSDSFKDHALFLKSNSRYKACFDVKDNSSKFAQCLQSKGYATDPNYAKTLISLMKTYKLTQYDVR</sequence>
<feature type="domain" description="Mannosyl-glycoprotein endo-beta-N-acetylglucosamidase-like" evidence="3">
    <location>
        <begin position="52"/>
        <end position="213"/>
    </location>
</feature>
<protein>
    <submittedName>
        <fullName evidence="4">Flagellum-specific peptidoglycan hydrolase FlgJ</fullName>
    </submittedName>
</protein>
<dbReference type="PRINTS" id="PR01002">
    <property type="entry name" value="FLGFLGJ"/>
</dbReference>
<dbReference type="EMBL" id="JADOUF010000001">
    <property type="protein sequence ID" value="MBG6139512.1"/>
    <property type="molecule type" value="Genomic_DNA"/>
</dbReference>
<dbReference type="GO" id="GO:0004040">
    <property type="term" value="F:amidase activity"/>
    <property type="evidence" value="ECO:0007669"/>
    <property type="project" value="InterPro"/>
</dbReference>
<keyword evidence="2" id="KW-0732">Signal</keyword>
<dbReference type="InterPro" id="IPR002901">
    <property type="entry name" value="MGlyc_endo_b_GlcNAc-like_dom"/>
</dbReference>
<gene>
    <name evidence="4" type="ORF">IW245_005706</name>
</gene>
<dbReference type="SMART" id="SM00047">
    <property type="entry name" value="LYZ2"/>
    <property type="match status" value="1"/>
</dbReference>